<sequence>MERGNVANERPWLILTLRRTGGTSLTTFLSTISTFPRIEHEPFNSERIFGGITRAFQETSDIERMTAEVRTALERRPNIKHCVEVVPLEITRAIIDTCHALGYHFIVLTRRDESRRLGSLLLAQATGAWGPKEAKEIYPQIISGAVKPAPIPLDKVRGRVTQDYYSIGRTLSLLRNRRIDPSWYLFEELYFGDESIATQARTIAANLGVDISMDDPRLQAFAQNESQRSSSIGPYIPNFDKAEALLRHLCAS</sequence>
<dbReference type="Proteomes" id="UP000478183">
    <property type="component" value="Unassembled WGS sequence"/>
</dbReference>
<protein>
    <recommendedName>
        <fullName evidence="3">Sulphotransferase Stf0 domain-containing protein</fullName>
    </recommendedName>
</protein>
<name>A0A6L6JHR6_9RHOB</name>
<evidence type="ECO:0008006" key="3">
    <source>
        <dbReference type="Google" id="ProtNLM"/>
    </source>
</evidence>
<comment type="caution">
    <text evidence="1">The sequence shown here is derived from an EMBL/GenBank/DDBJ whole genome shotgun (WGS) entry which is preliminary data.</text>
</comment>
<dbReference type="Gene3D" id="3.40.50.300">
    <property type="entry name" value="P-loop containing nucleotide triphosphate hydrolases"/>
    <property type="match status" value="1"/>
</dbReference>
<evidence type="ECO:0000313" key="2">
    <source>
        <dbReference type="Proteomes" id="UP000478183"/>
    </source>
</evidence>
<dbReference type="RefSeq" id="WP_170295333.1">
    <property type="nucleotide sequence ID" value="NZ_WMIE01000027.1"/>
</dbReference>
<keyword evidence="2" id="KW-1185">Reference proteome</keyword>
<accession>A0A6L6JHR6</accession>
<reference evidence="1 2" key="1">
    <citation type="submission" date="2019-11" db="EMBL/GenBank/DDBJ databases">
        <authorList>
            <person name="Dong K."/>
        </authorList>
    </citation>
    <scope>NUCLEOTIDE SEQUENCE [LARGE SCALE GENOMIC DNA]</scope>
    <source>
        <strain evidence="1 2">NBRC 111993</strain>
    </source>
</reference>
<dbReference type="EMBL" id="WMIE01000027">
    <property type="protein sequence ID" value="MTH80097.1"/>
    <property type="molecule type" value="Genomic_DNA"/>
</dbReference>
<proteinExistence type="predicted"/>
<organism evidence="1 2">
    <name type="scientific">Paracoccus aestuariivivens</name>
    <dbReference type="NCBI Taxonomy" id="1820333"/>
    <lineage>
        <taxon>Bacteria</taxon>
        <taxon>Pseudomonadati</taxon>
        <taxon>Pseudomonadota</taxon>
        <taxon>Alphaproteobacteria</taxon>
        <taxon>Rhodobacterales</taxon>
        <taxon>Paracoccaceae</taxon>
        <taxon>Paracoccus</taxon>
    </lineage>
</organism>
<dbReference type="AlphaFoldDB" id="A0A6L6JHR6"/>
<gene>
    <name evidence="1" type="ORF">GL286_20555</name>
</gene>
<dbReference type="InterPro" id="IPR027417">
    <property type="entry name" value="P-loop_NTPase"/>
</dbReference>
<evidence type="ECO:0000313" key="1">
    <source>
        <dbReference type="EMBL" id="MTH80097.1"/>
    </source>
</evidence>